<keyword evidence="2" id="KW-1133">Transmembrane helix</keyword>
<feature type="compositionally biased region" description="Low complexity" evidence="1">
    <location>
        <begin position="1"/>
        <end position="24"/>
    </location>
</feature>
<sequence length="229" mass="25429">MQPYSDSSTDPRSSSPATSDSSTTIKPLPALPTQTPRYNEVDEGSDREEEDDDNEEDDEPYRDEPATPTESYPTHNPPQYRRHHHPSYQPYTDFPTSPSGSALLNASDDDVPLAHLLLQPQTYHISSTSYSSFPPHIPYPLEAPPSYSVAVRQSYRDTLIQHIPSGQQQRDPRDPILVEIDEEAGLEMMRADDVRHSVEKVVAMFVVASLLLVIAAVLGWLALGSGLFG</sequence>
<feature type="transmembrane region" description="Helical" evidence="2">
    <location>
        <begin position="201"/>
        <end position="223"/>
    </location>
</feature>
<dbReference type="EMBL" id="JAPEUY010000005">
    <property type="protein sequence ID" value="KAJ4373293.1"/>
    <property type="molecule type" value="Genomic_DNA"/>
</dbReference>
<gene>
    <name evidence="3" type="ORF">N0V83_003587</name>
</gene>
<feature type="compositionally biased region" description="Polar residues" evidence="1">
    <location>
        <begin position="94"/>
        <end position="104"/>
    </location>
</feature>
<evidence type="ECO:0000313" key="4">
    <source>
        <dbReference type="Proteomes" id="UP001140560"/>
    </source>
</evidence>
<feature type="region of interest" description="Disordered" evidence="1">
    <location>
        <begin position="1"/>
        <end position="106"/>
    </location>
</feature>
<dbReference type="AlphaFoldDB" id="A0A9W8YBE1"/>
<name>A0A9W8YBE1_9PLEO</name>
<evidence type="ECO:0000256" key="2">
    <source>
        <dbReference type="SAM" id="Phobius"/>
    </source>
</evidence>
<keyword evidence="2" id="KW-0812">Transmembrane</keyword>
<evidence type="ECO:0000313" key="3">
    <source>
        <dbReference type="EMBL" id="KAJ4373293.1"/>
    </source>
</evidence>
<comment type="caution">
    <text evidence="3">The sequence shown here is derived from an EMBL/GenBank/DDBJ whole genome shotgun (WGS) entry which is preliminary data.</text>
</comment>
<proteinExistence type="predicted"/>
<feature type="compositionally biased region" description="Acidic residues" evidence="1">
    <location>
        <begin position="41"/>
        <end position="61"/>
    </location>
</feature>
<reference evidence="3" key="1">
    <citation type="submission" date="2022-10" db="EMBL/GenBank/DDBJ databases">
        <title>Tapping the CABI collections for fungal endophytes: first genome assemblies for Collariella, Neodidymelliopsis, Ascochyta clinopodiicola, Didymella pomorum, Didymosphaeria variabile, Neocosmospora piperis and Neocucurbitaria cava.</title>
        <authorList>
            <person name="Hill R."/>
        </authorList>
    </citation>
    <scope>NUCLEOTIDE SEQUENCE</scope>
    <source>
        <strain evidence="3">IMI 356814</strain>
    </source>
</reference>
<protein>
    <submittedName>
        <fullName evidence="3">Uncharacterized protein</fullName>
    </submittedName>
</protein>
<dbReference type="Proteomes" id="UP001140560">
    <property type="component" value="Unassembled WGS sequence"/>
</dbReference>
<dbReference type="OrthoDB" id="3687473at2759"/>
<accession>A0A9W8YBE1</accession>
<organism evidence="3 4">
    <name type="scientific">Neocucurbitaria cava</name>
    <dbReference type="NCBI Taxonomy" id="798079"/>
    <lineage>
        <taxon>Eukaryota</taxon>
        <taxon>Fungi</taxon>
        <taxon>Dikarya</taxon>
        <taxon>Ascomycota</taxon>
        <taxon>Pezizomycotina</taxon>
        <taxon>Dothideomycetes</taxon>
        <taxon>Pleosporomycetidae</taxon>
        <taxon>Pleosporales</taxon>
        <taxon>Pleosporineae</taxon>
        <taxon>Cucurbitariaceae</taxon>
        <taxon>Neocucurbitaria</taxon>
    </lineage>
</organism>
<keyword evidence="2" id="KW-0472">Membrane</keyword>
<evidence type="ECO:0000256" key="1">
    <source>
        <dbReference type="SAM" id="MobiDB-lite"/>
    </source>
</evidence>
<keyword evidence="4" id="KW-1185">Reference proteome</keyword>